<keyword evidence="2" id="KW-0472">Membrane</keyword>
<feature type="region of interest" description="Disordered" evidence="1">
    <location>
        <begin position="1"/>
        <end position="79"/>
    </location>
</feature>
<feature type="compositionally biased region" description="Polar residues" evidence="1">
    <location>
        <begin position="40"/>
        <end position="78"/>
    </location>
</feature>
<organism evidence="3 4">
    <name type="scientific">Stieleria maiorica</name>
    <dbReference type="NCBI Taxonomy" id="2795974"/>
    <lineage>
        <taxon>Bacteria</taxon>
        <taxon>Pseudomonadati</taxon>
        <taxon>Planctomycetota</taxon>
        <taxon>Planctomycetia</taxon>
        <taxon>Pirellulales</taxon>
        <taxon>Pirellulaceae</taxon>
        <taxon>Stieleria</taxon>
    </lineage>
</organism>
<proteinExistence type="predicted"/>
<keyword evidence="2" id="KW-1133">Transmembrane helix</keyword>
<dbReference type="EMBL" id="CP036264">
    <property type="protein sequence ID" value="QEF99695.1"/>
    <property type="molecule type" value="Genomic_DNA"/>
</dbReference>
<gene>
    <name evidence="3" type="ORF">Mal15_37610</name>
</gene>
<dbReference type="AlphaFoldDB" id="A0A5B9MJB3"/>
<keyword evidence="4" id="KW-1185">Reference proteome</keyword>
<dbReference type="KEGG" id="smam:Mal15_37610"/>
<name>A0A5B9MJB3_9BACT</name>
<feature type="transmembrane region" description="Helical" evidence="2">
    <location>
        <begin position="111"/>
        <end position="131"/>
    </location>
</feature>
<dbReference type="RefSeq" id="WP_147869057.1">
    <property type="nucleotide sequence ID" value="NZ_CP036264.1"/>
</dbReference>
<accession>A0A5B9MJB3</accession>
<sequence>MRQQQQRDAVACPRENSVGIDFVPEPSGAADQMPWPPADSPSQTSSRTLSQTPSQTSGHTPGHTPSQTSPEADSSGRSTIVLDSFGGWQDFELLPPSYRSRRHAEQAFHKWSGVLLVLLSITVGSSIALWMRGRRLIAKNADLVTQSAPIAELRRKTQLLEAENAVLEKWCSWVESAKPDDSVAQVMGAVTLATHPGPALPQQQHLDVQSIEIKLPLEYDASLKEPPNWAASRFTLTVMANSRDVLMPWNDRLEKSGRLKDVALTTPGGAWREALIRVTAQPLSSRLVP</sequence>
<reference evidence="3 4" key="1">
    <citation type="submission" date="2019-02" db="EMBL/GenBank/DDBJ databases">
        <title>Planctomycetal bacteria perform biofilm scaping via a novel small molecule.</title>
        <authorList>
            <person name="Jeske O."/>
            <person name="Boedeker C."/>
            <person name="Wiegand S."/>
            <person name="Breitling P."/>
            <person name="Kallscheuer N."/>
            <person name="Jogler M."/>
            <person name="Rohde M."/>
            <person name="Petersen J."/>
            <person name="Medema M.H."/>
            <person name="Surup F."/>
            <person name="Jogler C."/>
        </authorList>
    </citation>
    <scope>NUCLEOTIDE SEQUENCE [LARGE SCALE GENOMIC DNA]</scope>
    <source>
        <strain evidence="3 4">Mal15</strain>
    </source>
</reference>
<evidence type="ECO:0000256" key="1">
    <source>
        <dbReference type="SAM" id="MobiDB-lite"/>
    </source>
</evidence>
<evidence type="ECO:0000313" key="3">
    <source>
        <dbReference type="EMBL" id="QEF99695.1"/>
    </source>
</evidence>
<evidence type="ECO:0000313" key="4">
    <source>
        <dbReference type="Proteomes" id="UP000321353"/>
    </source>
</evidence>
<dbReference type="Proteomes" id="UP000321353">
    <property type="component" value="Chromosome"/>
</dbReference>
<keyword evidence="2" id="KW-0812">Transmembrane</keyword>
<protein>
    <submittedName>
        <fullName evidence="3">Uncharacterized protein</fullName>
    </submittedName>
</protein>
<evidence type="ECO:0000256" key="2">
    <source>
        <dbReference type="SAM" id="Phobius"/>
    </source>
</evidence>